<dbReference type="EMBL" id="JBEXAC010000001">
    <property type="protein sequence ID" value="MET6997988.1"/>
    <property type="molecule type" value="Genomic_DNA"/>
</dbReference>
<organism evidence="1 2">
    <name type="scientific">Chitinophaga defluvii</name>
    <dbReference type="NCBI Taxonomy" id="3163343"/>
    <lineage>
        <taxon>Bacteria</taxon>
        <taxon>Pseudomonadati</taxon>
        <taxon>Bacteroidota</taxon>
        <taxon>Chitinophagia</taxon>
        <taxon>Chitinophagales</taxon>
        <taxon>Chitinophagaceae</taxon>
        <taxon>Chitinophaga</taxon>
    </lineage>
</organism>
<protein>
    <submittedName>
        <fullName evidence="1">Uncharacterized protein</fullName>
    </submittedName>
</protein>
<gene>
    <name evidence="1" type="ORF">ABR189_11435</name>
</gene>
<evidence type="ECO:0000313" key="1">
    <source>
        <dbReference type="EMBL" id="MET6997988.1"/>
    </source>
</evidence>
<sequence>MSTLFIAGLFLLLIAVVVGLFVISAKAEARKIREKLAARFDNLVKQHEFTVSEKEVFMYKILAFDVAAKQFLFVGRYHNAEQEHLLALADISSCQVVKHKSGFSGGKGDKHIDSNYVNSIALQVRYKDKSRDAVGITFYEHTHDSVYDMKDLEQQADYWQQKIVGHL</sequence>
<dbReference type="RefSeq" id="WP_354660623.1">
    <property type="nucleotide sequence ID" value="NZ_JBEXAC010000001.1"/>
</dbReference>
<evidence type="ECO:0000313" key="2">
    <source>
        <dbReference type="Proteomes" id="UP001549749"/>
    </source>
</evidence>
<accession>A0ABV2T4Q6</accession>
<proteinExistence type="predicted"/>
<comment type="caution">
    <text evidence="1">The sequence shown here is derived from an EMBL/GenBank/DDBJ whole genome shotgun (WGS) entry which is preliminary data.</text>
</comment>
<dbReference type="Proteomes" id="UP001549749">
    <property type="component" value="Unassembled WGS sequence"/>
</dbReference>
<reference evidence="1 2" key="1">
    <citation type="submission" date="2024-06" db="EMBL/GenBank/DDBJ databases">
        <title>Chitinophaga defluvii sp. nov., isolated from municipal sewage.</title>
        <authorList>
            <person name="Zhang L."/>
        </authorList>
    </citation>
    <scope>NUCLEOTIDE SEQUENCE [LARGE SCALE GENOMIC DNA]</scope>
    <source>
        <strain evidence="1 2">H8</strain>
    </source>
</reference>
<name>A0ABV2T4Q6_9BACT</name>
<keyword evidence="2" id="KW-1185">Reference proteome</keyword>